<name>A0A022W519_TRIRU</name>
<dbReference type="Proteomes" id="UP000023758">
    <property type="component" value="Unassembled WGS sequence"/>
</dbReference>
<dbReference type="HOGENOM" id="CLU_1284099_0_0_1"/>
<dbReference type="AlphaFoldDB" id="A0A022W519"/>
<reference evidence="2" key="1">
    <citation type="submission" date="2014-02" db="EMBL/GenBank/DDBJ databases">
        <title>The Genome Sequence of Trichophyton rubrum (morphotype fischeri) CBS 288.86.</title>
        <authorList>
            <consortium name="The Broad Institute Genomics Platform"/>
            <person name="Cuomo C.A."/>
            <person name="White T.C."/>
            <person name="Graser Y."/>
            <person name="Martinez-Rossi N."/>
            <person name="Heitman J."/>
            <person name="Young S.K."/>
            <person name="Zeng Q."/>
            <person name="Gargeya S."/>
            <person name="Abouelleil A."/>
            <person name="Alvarado L."/>
            <person name="Chapman S.B."/>
            <person name="Gainer-Dewar J."/>
            <person name="Goldberg J."/>
            <person name="Griggs A."/>
            <person name="Gujja S."/>
            <person name="Hansen M."/>
            <person name="Howarth C."/>
            <person name="Imamovic A."/>
            <person name="Larimer J."/>
            <person name="Martinez D."/>
            <person name="Murphy C."/>
            <person name="Pearson M.D."/>
            <person name="Persinoti G."/>
            <person name="Poon T."/>
            <person name="Priest M."/>
            <person name="Roberts A.D."/>
            <person name="Saif S."/>
            <person name="Shea T.D."/>
            <person name="Sykes S.N."/>
            <person name="Wortman J."/>
            <person name="Nusbaum C."/>
            <person name="Birren B."/>
        </authorList>
    </citation>
    <scope>NUCLEOTIDE SEQUENCE [LARGE SCALE GENOMIC DNA]</scope>
    <source>
        <strain evidence="2">CBS 288.86</strain>
    </source>
</reference>
<evidence type="ECO:0000313" key="2">
    <source>
        <dbReference type="EMBL" id="EZF53163.1"/>
    </source>
</evidence>
<protein>
    <submittedName>
        <fullName evidence="2">Uncharacterized protein</fullName>
    </submittedName>
</protein>
<accession>A0A022W519</accession>
<feature type="region of interest" description="Disordered" evidence="1">
    <location>
        <begin position="193"/>
        <end position="215"/>
    </location>
</feature>
<sequence length="215" mass="23258">MSHTHYHHAVGFAGGKQCSGLSPPSWGLQTIARITSHARVLSTDGLCFEPGVSLKTGDPSSLSRRNPQSGDENNHQKKGQNAIANHQKKLGVFWTASFHPKGESRATSISSELGCKILQRLTASERLTYREDTQSPPSYPHVDWHWHSNVVIPLQPLVTIHILSFTDKYTLLGSVDNKTNPLGRGAGCKAKANMVNKNGTSSSSGRVPESGAHTS</sequence>
<feature type="region of interest" description="Disordered" evidence="1">
    <location>
        <begin position="52"/>
        <end position="79"/>
    </location>
</feature>
<feature type="compositionally biased region" description="Polar residues" evidence="1">
    <location>
        <begin position="58"/>
        <end position="71"/>
    </location>
</feature>
<dbReference type="EMBL" id="KK207830">
    <property type="protein sequence ID" value="EZF53163.1"/>
    <property type="molecule type" value="Genomic_DNA"/>
</dbReference>
<proteinExistence type="predicted"/>
<evidence type="ECO:0000256" key="1">
    <source>
        <dbReference type="SAM" id="MobiDB-lite"/>
    </source>
</evidence>
<gene>
    <name evidence="2" type="ORF">H103_03849</name>
</gene>
<organism evidence="2">
    <name type="scientific">Trichophyton rubrum CBS 288.86</name>
    <dbReference type="NCBI Taxonomy" id="1215330"/>
    <lineage>
        <taxon>Eukaryota</taxon>
        <taxon>Fungi</taxon>
        <taxon>Dikarya</taxon>
        <taxon>Ascomycota</taxon>
        <taxon>Pezizomycotina</taxon>
        <taxon>Eurotiomycetes</taxon>
        <taxon>Eurotiomycetidae</taxon>
        <taxon>Onygenales</taxon>
        <taxon>Arthrodermataceae</taxon>
        <taxon>Trichophyton</taxon>
    </lineage>
</organism>
<feature type="compositionally biased region" description="Polar residues" evidence="1">
    <location>
        <begin position="195"/>
        <end position="205"/>
    </location>
</feature>